<accession>A0A9W4GUG5</accession>
<keyword evidence="3" id="KW-1185">Reference proteome</keyword>
<sequence length="52" mass="6051">MWRNRYNRRCHRSSHRRMVGTGRRHRRRPIRAQLGPLGSLLGSEGVVARVSG</sequence>
<feature type="region of interest" description="Disordered" evidence="1">
    <location>
        <begin position="1"/>
        <end position="26"/>
    </location>
</feature>
<evidence type="ECO:0000313" key="3">
    <source>
        <dbReference type="Proteomes" id="UP001152519"/>
    </source>
</evidence>
<dbReference type="AlphaFoldDB" id="A0A9W4GUG5"/>
<evidence type="ECO:0000313" key="2">
    <source>
        <dbReference type="EMBL" id="CAG6397285.1"/>
    </source>
</evidence>
<comment type="caution">
    <text evidence="2">The sequence shown here is derived from an EMBL/GenBank/DDBJ whole genome shotgun (WGS) entry which is preliminary data.</text>
</comment>
<dbReference type="EMBL" id="CAJSLV010000083">
    <property type="protein sequence ID" value="CAG6397285.1"/>
    <property type="molecule type" value="Genomic_DNA"/>
</dbReference>
<proteinExistence type="predicted"/>
<name>A0A9W4GUG5_9ACTN</name>
<evidence type="ECO:0000256" key="1">
    <source>
        <dbReference type="SAM" id="MobiDB-lite"/>
    </source>
</evidence>
<organism evidence="2 3">
    <name type="scientific">Actinacidiphila cocklensis</name>
    <dbReference type="NCBI Taxonomy" id="887465"/>
    <lineage>
        <taxon>Bacteria</taxon>
        <taxon>Bacillati</taxon>
        <taxon>Actinomycetota</taxon>
        <taxon>Actinomycetes</taxon>
        <taxon>Kitasatosporales</taxon>
        <taxon>Streptomycetaceae</taxon>
        <taxon>Actinacidiphila</taxon>
    </lineage>
</organism>
<reference evidence="2" key="1">
    <citation type="submission" date="2021-05" db="EMBL/GenBank/DDBJ databases">
        <authorList>
            <person name="Arsene-Ploetze F."/>
        </authorList>
    </citation>
    <scope>NUCLEOTIDE SEQUENCE</scope>
    <source>
        <strain evidence="2">DSM 42138</strain>
    </source>
</reference>
<gene>
    <name evidence="2" type="ORF">SCOCK_510022</name>
</gene>
<protein>
    <submittedName>
        <fullName evidence="2">Uncharacterized protein</fullName>
    </submittedName>
</protein>
<dbReference type="Proteomes" id="UP001152519">
    <property type="component" value="Unassembled WGS sequence"/>
</dbReference>